<dbReference type="SMART" id="SM00271">
    <property type="entry name" value="DnaJ"/>
    <property type="match status" value="1"/>
</dbReference>
<dbReference type="PROSITE" id="PS50005">
    <property type="entry name" value="TPR"/>
    <property type="match status" value="1"/>
</dbReference>
<dbReference type="CDD" id="cd06257">
    <property type="entry name" value="DnaJ"/>
    <property type="match status" value="1"/>
</dbReference>
<evidence type="ECO:0000313" key="12">
    <source>
        <dbReference type="Proteomes" id="UP000256690"/>
    </source>
</evidence>
<feature type="signal peptide" evidence="9">
    <location>
        <begin position="1"/>
        <end position="20"/>
    </location>
</feature>
<evidence type="ECO:0000256" key="9">
    <source>
        <dbReference type="SAM" id="SignalP"/>
    </source>
</evidence>
<evidence type="ECO:0000256" key="2">
    <source>
        <dbReference type="ARBA" id="ARBA00022729"/>
    </source>
</evidence>
<proteinExistence type="predicted"/>
<dbReference type="EMBL" id="PVWQ01000003">
    <property type="protein sequence ID" value="RDW87207.1"/>
    <property type="molecule type" value="Genomic_DNA"/>
</dbReference>
<accession>A0A3D8SLL2</accession>
<dbReference type="PRINTS" id="PR00625">
    <property type="entry name" value="JDOMAIN"/>
</dbReference>
<feature type="domain" description="J" evidence="10">
    <location>
        <begin position="402"/>
        <end position="471"/>
    </location>
</feature>
<dbReference type="PANTHER" id="PTHR44140">
    <property type="entry name" value="LD25575P"/>
    <property type="match status" value="1"/>
</dbReference>
<dbReference type="FunFam" id="1.10.287.110:FF:000083">
    <property type="entry name" value="DnaJ and TPR domain protein"/>
    <property type="match status" value="1"/>
</dbReference>
<dbReference type="InterPro" id="IPR011990">
    <property type="entry name" value="TPR-like_helical_dom_sf"/>
</dbReference>
<comment type="caution">
    <text evidence="11">The sequence shown here is derived from an EMBL/GenBank/DDBJ whole genome shotgun (WGS) entry which is preliminary data.</text>
</comment>
<organism evidence="11 12">
    <name type="scientific">Aspergillus mulundensis</name>
    <dbReference type="NCBI Taxonomy" id="1810919"/>
    <lineage>
        <taxon>Eukaryota</taxon>
        <taxon>Fungi</taxon>
        <taxon>Dikarya</taxon>
        <taxon>Ascomycota</taxon>
        <taxon>Pezizomycotina</taxon>
        <taxon>Eurotiomycetes</taxon>
        <taxon>Eurotiomycetidae</taxon>
        <taxon>Eurotiales</taxon>
        <taxon>Aspergillaceae</taxon>
        <taxon>Aspergillus</taxon>
        <taxon>Aspergillus subgen. Nidulantes</taxon>
    </lineage>
</organism>
<dbReference type="OrthoDB" id="1726119at2759"/>
<dbReference type="SUPFAM" id="SSF48452">
    <property type="entry name" value="TPR-like"/>
    <property type="match status" value="2"/>
</dbReference>
<dbReference type="GO" id="GO:0051787">
    <property type="term" value="F:misfolded protein binding"/>
    <property type="evidence" value="ECO:0007669"/>
    <property type="project" value="TreeGrafter"/>
</dbReference>
<evidence type="ECO:0000313" key="11">
    <source>
        <dbReference type="EMBL" id="RDW87207.1"/>
    </source>
</evidence>
<sequence>MLLPFCAITAFLACVPGGFGLESSTISPDTPVSSLIASAKTHLSSGSPRDALLFLDAAISRDPTNYLTVFQRGAAYLSLGRRSQAQDDFDRVLLLKPDFESALLQRARLRSITADWSGALNDLERAGKKNSHEYKEFETAREAATRAFDAEKQGAWDTCVNEATIAITKASAHLNLRQSRAHCRFERGELEEGISDLAHTLQISPGLIDPHLQISSMLFYTLGDIERGLSQIRKCLHSDPDSKPCNKLYRREKQLDKRLRKLQDAVAARKFNNALNLLVGADGEPGLIEDVRVDVGQAREARHIFSDSQGVLYASLIEKTCGAYNEVHMLKRASIFCSEALELVSHSLPALLFNAQVALDDDRFEDAIGALNTAKEHHPESNEVKTLLQKTMVLQRRSKQKDYYKVLGVSRDADERAIKRAYRQLVKQHHPDKAMSQGVTKDEAEKRMAGINEAYEVLSDPEVRAQYDNGIDPNDPESQRQNFHGSPFGGGQQFFFQQGGPHFKFSSGQFNFPGGFSF</sequence>
<evidence type="ECO:0000256" key="3">
    <source>
        <dbReference type="ARBA" id="ARBA00022737"/>
    </source>
</evidence>
<dbReference type="Pfam" id="PF00226">
    <property type="entry name" value="DnaJ"/>
    <property type="match status" value="1"/>
</dbReference>
<dbReference type="InterPro" id="IPR001623">
    <property type="entry name" value="DnaJ_domain"/>
</dbReference>
<dbReference type="RefSeq" id="XP_026606731.1">
    <property type="nucleotide sequence ID" value="XM_026745865.1"/>
</dbReference>
<dbReference type="Gene3D" id="1.10.287.110">
    <property type="entry name" value="DnaJ domain"/>
    <property type="match status" value="1"/>
</dbReference>
<dbReference type="AlphaFoldDB" id="A0A3D8SLL2"/>
<dbReference type="GO" id="GO:0005788">
    <property type="term" value="C:endoplasmic reticulum lumen"/>
    <property type="evidence" value="ECO:0007669"/>
    <property type="project" value="UniProtKB-SubCell"/>
</dbReference>
<dbReference type="Proteomes" id="UP000256690">
    <property type="component" value="Unassembled WGS sequence"/>
</dbReference>
<protein>
    <recommendedName>
        <fullName evidence="6">Tetratricopeptide repeat and J domain-containing co-chaperone DNJ1</fullName>
    </recommendedName>
</protein>
<dbReference type="GO" id="GO:0034975">
    <property type="term" value="P:protein folding in endoplasmic reticulum"/>
    <property type="evidence" value="ECO:0007669"/>
    <property type="project" value="TreeGrafter"/>
</dbReference>
<feature type="chain" id="PRO_5017687925" description="Tetratricopeptide repeat and J domain-containing co-chaperone DNJ1" evidence="9">
    <location>
        <begin position="21"/>
        <end position="518"/>
    </location>
</feature>
<dbReference type="InterPro" id="IPR051727">
    <property type="entry name" value="DnaJ_C3_Co-chaperones"/>
</dbReference>
<dbReference type="PROSITE" id="PS50076">
    <property type="entry name" value="DNAJ_2"/>
    <property type="match status" value="1"/>
</dbReference>
<evidence type="ECO:0000256" key="5">
    <source>
        <dbReference type="ARBA" id="ARBA00022824"/>
    </source>
</evidence>
<feature type="region of interest" description="Disordered" evidence="8">
    <location>
        <begin position="467"/>
        <end position="489"/>
    </location>
</feature>
<feature type="repeat" description="TPR" evidence="7">
    <location>
        <begin position="66"/>
        <end position="99"/>
    </location>
</feature>
<comment type="subcellular location">
    <subcellularLocation>
        <location evidence="1">Endoplasmic reticulum lumen</location>
    </subcellularLocation>
</comment>
<keyword evidence="3" id="KW-0677">Repeat</keyword>
<dbReference type="SMART" id="SM00028">
    <property type="entry name" value="TPR"/>
    <property type="match status" value="5"/>
</dbReference>
<dbReference type="STRING" id="1810919.A0A3D8SLL2"/>
<keyword evidence="2 9" id="KW-0732">Signal</keyword>
<dbReference type="InterPro" id="IPR036869">
    <property type="entry name" value="J_dom_sf"/>
</dbReference>
<evidence type="ECO:0000259" key="10">
    <source>
        <dbReference type="PROSITE" id="PS50076"/>
    </source>
</evidence>
<evidence type="ECO:0000256" key="6">
    <source>
        <dbReference type="ARBA" id="ARBA00073740"/>
    </source>
</evidence>
<dbReference type="Gene3D" id="1.25.40.10">
    <property type="entry name" value="Tetratricopeptide repeat domain"/>
    <property type="match status" value="1"/>
</dbReference>
<dbReference type="PANTHER" id="PTHR44140:SF2">
    <property type="entry name" value="LD25575P"/>
    <property type="match status" value="1"/>
</dbReference>
<reference evidence="11 12" key="1">
    <citation type="journal article" date="2018" name="IMA Fungus">
        <title>IMA Genome-F 9: Draft genome sequence of Annulohypoxylon stygium, Aspergillus mulundensis, Berkeleyomyces basicola (syn. Thielaviopsis basicola), Ceratocystis smalleyi, two Cercospora beticola strains, Coleophoma cylindrospora, Fusarium fracticaudum, Phialophora cf. hyalina, and Morchella septimelata.</title>
        <authorList>
            <person name="Wingfield B.D."/>
            <person name="Bills G.F."/>
            <person name="Dong Y."/>
            <person name="Huang W."/>
            <person name="Nel W.J."/>
            <person name="Swalarsk-Parry B.S."/>
            <person name="Vaghefi N."/>
            <person name="Wilken P.M."/>
            <person name="An Z."/>
            <person name="de Beer Z.W."/>
            <person name="De Vos L."/>
            <person name="Chen L."/>
            <person name="Duong T.A."/>
            <person name="Gao Y."/>
            <person name="Hammerbacher A."/>
            <person name="Kikkert J.R."/>
            <person name="Li Y."/>
            <person name="Li H."/>
            <person name="Li K."/>
            <person name="Li Q."/>
            <person name="Liu X."/>
            <person name="Ma X."/>
            <person name="Naidoo K."/>
            <person name="Pethybridge S.J."/>
            <person name="Sun J."/>
            <person name="Steenkamp E.T."/>
            <person name="van der Nest M.A."/>
            <person name="van Wyk S."/>
            <person name="Wingfield M.J."/>
            <person name="Xiong C."/>
            <person name="Yue Q."/>
            <person name="Zhang X."/>
        </authorList>
    </citation>
    <scope>NUCLEOTIDE SEQUENCE [LARGE SCALE GENOMIC DNA]</scope>
    <source>
        <strain evidence="11 12">DSM 5745</strain>
    </source>
</reference>
<evidence type="ECO:0000256" key="1">
    <source>
        <dbReference type="ARBA" id="ARBA00004319"/>
    </source>
</evidence>
<dbReference type="SUPFAM" id="SSF46565">
    <property type="entry name" value="Chaperone J-domain"/>
    <property type="match status" value="1"/>
</dbReference>
<evidence type="ECO:0000256" key="8">
    <source>
        <dbReference type="SAM" id="MobiDB-lite"/>
    </source>
</evidence>
<evidence type="ECO:0000256" key="7">
    <source>
        <dbReference type="PROSITE-ProRule" id="PRU00339"/>
    </source>
</evidence>
<keyword evidence="5" id="KW-0256">Endoplasmic reticulum</keyword>
<dbReference type="GO" id="GO:0051087">
    <property type="term" value="F:protein-folding chaperone binding"/>
    <property type="evidence" value="ECO:0007669"/>
    <property type="project" value="TreeGrafter"/>
</dbReference>
<keyword evidence="12" id="KW-1185">Reference proteome</keyword>
<evidence type="ECO:0000256" key="4">
    <source>
        <dbReference type="ARBA" id="ARBA00022803"/>
    </source>
</evidence>
<gene>
    <name evidence="11" type="ORF">DSM5745_03849</name>
</gene>
<dbReference type="FunFam" id="1.25.40.10:FF:000224">
    <property type="entry name" value="DnaJ and TPR domain protein"/>
    <property type="match status" value="1"/>
</dbReference>
<keyword evidence="4 7" id="KW-0802">TPR repeat</keyword>
<dbReference type="InterPro" id="IPR019734">
    <property type="entry name" value="TPR_rpt"/>
</dbReference>
<dbReference type="GeneID" id="38114219"/>
<name>A0A3D8SLL2_9EURO</name>